<evidence type="ECO:0000256" key="2">
    <source>
        <dbReference type="RuleBase" id="RU003844"/>
    </source>
</evidence>
<reference evidence="3 4" key="1">
    <citation type="journal article" date="2016" name="Proc. Natl. Acad. Sci. U.S.A.">
        <title>Comparative genomics of biotechnologically important yeasts.</title>
        <authorList>
            <person name="Riley R."/>
            <person name="Haridas S."/>
            <person name="Wolfe K.H."/>
            <person name="Lopes M.R."/>
            <person name="Hittinger C.T."/>
            <person name="Goeker M."/>
            <person name="Salamov A.A."/>
            <person name="Wisecaver J.H."/>
            <person name="Long T.M."/>
            <person name="Calvey C.H."/>
            <person name="Aerts A.L."/>
            <person name="Barry K.W."/>
            <person name="Choi C."/>
            <person name="Clum A."/>
            <person name="Coughlan A.Y."/>
            <person name="Deshpande S."/>
            <person name="Douglass A.P."/>
            <person name="Hanson S.J."/>
            <person name="Klenk H.-P."/>
            <person name="LaButti K.M."/>
            <person name="Lapidus A."/>
            <person name="Lindquist E.A."/>
            <person name="Lipzen A.M."/>
            <person name="Meier-Kolthoff J.P."/>
            <person name="Ohm R.A."/>
            <person name="Otillar R.P."/>
            <person name="Pangilinan J.L."/>
            <person name="Peng Y."/>
            <person name="Rokas A."/>
            <person name="Rosa C.A."/>
            <person name="Scheuner C."/>
            <person name="Sibirny A.A."/>
            <person name="Slot J.C."/>
            <person name="Stielow J.B."/>
            <person name="Sun H."/>
            <person name="Kurtzman C.P."/>
            <person name="Blackwell M."/>
            <person name="Grigoriev I.V."/>
            <person name="Jeffries T.W."/>
        </authorList>
    </citation>
    <scope>NUCLEOTIDE SEQUENCE [LARGE SCALE GENOMIC DNA]</scope>
    <source>
        <strain evidence="4">ATCC 18201 / CBS 1600 / BCRC 20928 / JCM 3617 / NBRC 0987 / NRRL Y-1542</strain>
    </source>
</reference>
<dbReference type="InterPro" id="IPR018494">
    <property type="entry name" value="Oxysterol-bd_CS"/>
</dbReference>
<dbReference type="GO" id="GO:0030011">
    <property type="term" value="P:maintenance of cell polarity"/>
    <property type="evidence" value="ECO:0007669"/>
    <property type="project" value="UniProtKB-ARBA"/>
</dbReference>
<dbReference type="GO" id="GO:0008142">
    <property type="term" value="F:oxysterol binding"/>
    <property type="evidence" value="ECO:0007669"/>
    <property type="project" value="TreeGrafter"/>
</dbReference>
<comment type="similarity">
    <text evidence="1 2">Belongs to the OSBP family.</text>
</comment>
<dbReference type="Gene3D" id="1.10.287.2720">
    <property type="match status" value="1"/>
</dbReference>
<dbReference type="Pfam" id="PF01237">
    <property type="entry name" value="Oxysterol_BP"/>
    <property type="match status" value="1"/>
</dbReference>
<dbReference type="FunFam" id="2.40.160.120:FF:000010">
    <property type="entry name" value="Oxysterol-binding protein homolog 4"/>
    <property type="match status" value="1"/>
</dbReference>
<dbReference type="Gene3D" id="2.40.160.120">
    <property type="match status" value="1"/>
</dbReference>
<dbReference type="GO" id="GO:0005829">
    <property type="term" value="C:cytosol"/>
    <property type="evidence" value="ECO:0007669"/>
    <property type="project" value="TreeGrafter"/>
</dbReference>
<evidence type="ECO:0000313" key="3">
    <source>
        <dbReference type="EMBL" id="ODV75034.1"/>
    </source>
</evidence>
<dbReference type="GeneID" id="30986953"/>
<dbReference type="GO" id="GO:0120015">
    <property type="term" value="F:sterol transfer activity"/>
    <property type="evidence" value="ECO:0007669"/>
    <property type="project" value="UniProtKB-ARBA"/>
</dbReference>
<dbReference type="Gene3D" id="3.30.70.3490">
    <property type="match status" value="1"/>
</dbReference>
<protein>
    <recommendedName>
        <fullName evidence="5">KES1 protein</fullName>
    </recommendedName>
</protein>
<dbReference type="SUPFAM" id="SSF144000">
    <property type="entry name" value="Oxysterol-binding protein-like"/>
    <property type="match status" value="1"/>
</dbReference>
<dbReference type="OrthoDB" id="14833at2759"/>
<name>A0A1E4S691_CYBJN</name>
<dbReference type="OMA" id="SSYWTEH"/>
<accession>A0A1E4S691</accession>
<sequence length="427" mass="47737">MTDASKSSSWTSFLKSIASYNGDLSSLTAPPFILSSTSLSEFSQFWGEHPDLLIAPNFIGDKESLNGPDADKIALERIVAVTRWFISTLRSQYCSRNEELGSEKKPLNPFLGELFLGKWVDKSEDQKLGETILLSEQVSHHPPETAYAIFNDKNKVQLQGYNGIRASISATSINVKQFGHAILEFKELGETFLCTLPPLHIEGLILASPYVELEGRSFIQSSSGYITVIEYSGKGYFSGKKNSFKARIYKDFAASKSKENALYTISGQWSGISYISKGNSKEKDELFYDAHSKNPEHLVVKPIEEQNDLESRKAWKSVADAIKIGNYDLIHKEKSTIEIAQRELREKESESGTSWQTRWFDEVDVNSSPKNGEAADPLVELASLANLSRRDVVSGTQVGDKDDKASAPAVHWRFIRANWDNETEIKV</sequence>
<dbReference type="InterPro" id="IPR037239">
    <property type="entry name" value="OSBP_sf"/>
</dbReference>
<dbReference type="Gene3D" id="6.10.250.1430">
    <property type="match status" value="1"/>
</dbReference>
<keyword evidence="4" id="KW-1185">Reference proteome</keyword>
<dbReference type="STRING" id="983966.A0A1E4S691"/>
<dbReference type="PANTHER" id="PTHR10972:SF184">
    <property type="entry name" value="OXYSTEROL-BINDING PROTEIN HOMOLOG 4-RELATED"/>
    <property type="match status" value="1"/>
</dbReference>
<evidence type="ECO:0000256" key="1">
    <source>
        <dbReference type="ARBA" id="ARBA00008842"/>
    </source>
</evidence>
<gene>
    <name evidence="3" type="ORF">CYBJADRAFT_124801</name>
</gene>
<evidence type="ECO:0000313" key="4">
    <source>
        <dbReference type="Proteomes" id="UP000094389"/>
    </source>
</evidence>
<dbReference type="GO" id="GO:0006887">
    <property type="term" value="P:exocytosis"/>
    <property type="evidence" value="ECO:0007669"/>
    <property type="project" value="UniProtKB-ARBA"/>
</dbReference>
<evidence type="ECO:0008006" key="5">
    <source>
        <dbReference type="Google" id="ProtNLM"/>
    </source>
</evidence>
<dbReference type="GO" id="GO:0034727">
    <property type="term" value="P:piecemeal microautophagy of the nucleus"/>
    <property type="evidence" value="ECO:0007669"/>
    <property type="project" value="UniProtKB-ARBA"/>
</dbReference>
<dbReference type="AlphaFoldDB" id="A0A1E4S691"/>
<dbReference type="EMBL" id="KV453927">
    <property type="protein sequence ID" value="ODV75034.1"/>
    <property type="molecule type" value="Genomic_DNA"/>
</dbReference>
<proteinExistence type="inferred from homology"/>
<dbReference type="Proteomes" id="UP000094389">
    <property type="component" value="Unassembled WGS sequence"/>
</dbReference>
<dbReference type="InterPro" id="IPR000648">
    <property type="entry name" value="Oxysterol-bd"/>
</dbReference>
<dbReference type="GO" id="GO:0006897">
    <property type="term" value="P:endocytosis"/>
    <property type="evidence" value="ECO:0007669"/>
    <property type="project" value="UniProtKB-ARBA"/>
</dbReference>
<dbReference type="RefSeq" id="XP_020072073.1">
    <property type="nucleotide sequence ID" value="XM_020212557.1"/>
</dbReference>
<dbReference type="PANTHER" id="PTHR10972">
    <property type="entry name" value="OXYSTEROL-BINDING PROTEIN-RELATED"/>
    <property type="match status" value="1"/>
</dbReference>
<dbReference type="PROSITE" id="PS01013">
    <property type="entry name" value="OSBP"/>
    <property type="match status" value="1"/>
</dbReference>
<dbReference type="GO" id="GO:0016020">
    <property type="term" value="C:membrane"/>
    <property type="evidence" value="ECO:0007669"/>
    <property type="project" value="TreeGrafter"/>
</dbReference>
<organism evidence="3 4">
    <name type="scientific">Cyberlindnera jadinii (strain ATCC 18201 / CBS 1600 / BCRC 20928 / JCM 3617 / NBRC 0987 / NRRL Y-1542)</name>
    <name type="common">Torula yeast</name>
    <name type="synonym">Candida utilis</name>
    <dbReference type="NCBI Taxonomy" id="983966"/>
    <lineage>
        <taxon>Eukaryota</taxon>
        <taxon>Fungi</taxon>
        <taxon>Dikarya</taxon>
        <taxon>Ascomycota</taxon>
        <taxon>Saccharomycotina</taxon>
        <taxon>Saccharomycetes</taxon>
        <taxon>Phaffomycetales</taxon>
        <taxon>Phaffomycetaceae</taxon>
        <taxon>Cyberlindnera</taxon>
    </lineage>
</organism>